<evidence type="ECO:0000256" key="1">
    <source>
        <dbReference type="ARBA" id="ARBA00004651"/>
    </source>
</evidence>
<feature type="transmembrane region" description="Helical" evidence="8">
    <location>
        <begin position="94"/>
        <end position="112"/>
    </location>
</feature>
<dbReference type="InterPro" id="IPR052017">
    <property type="entry name" value="TSUP"/>
</dbReference>
<sequence>MVVWIILFVVATLMFALSAVSGGGAGLILMPVLGLLLPPAGVPAALSIGTAVSSMSRIALFFQNIRWAVVLRFVPLALPAAWGGVLLLKQVQPVYLDLLLGLFLLGNLPLLLRRSGKEQQAQPKADRVVWLPVIGALAGFISGFTGAVGLLFNRFYHQLGLSKHQIVATRAANDVLLHLVKVFLYLHYGLITRSVLTAGLVVALAALLSSVSMKRVLRYVPDHLFRQVGHGSAVLAGLAMMGIAGSNILTQEQVALYYVQGARAQEDSKLVLDWRQHRLTFEVEKPVELEIHDLARSQWHLPAASECAPEAPSVILHLSPVDGVYVTHRQKGQLTCHTVS</sequence>
<name>A0ABT3Q7B5_9PROT</name>
<keyword evidence="4 8" id="KW-1003">Cell membrane</keyword>
<dbReference type="PANTHER" id="PTHR30269:SF37">
    <property type="entry name" value="MEMBRANE TRANSPORTER PROTEIN"/>
    <property type="match status" value="1"/>
</dbReference>
<keyword evidence="10" id="KW-1185">Reference proteome</keyword>
<reference evidence="9 10" key="1">
    <citation type="submission" date="2022-11" db="EMBL/GenBank/DDBJ databases">
        <title>Genome sequencing of Acetobacter type strain.</title>
        <authorList>
            <person name="Heo J."/>
            <person name="Lee D."/>
            <person name="Han B.-H."/>
            <person name="Hong S.-B."/>
            <person name="Kwon S.-W."/>
        </authorList>
    </citation>
    <scope>NUCLEOTIDE SEQUENCE [LARGE SCALE GENOMIC DNA]</scope>
    <source>
        <strain evidence="9 10">KACC 21251</strain>
    </source>
</reference>
<evidence type="ECO:0000313" key="10">
    <source>
        <dbReference type="Proteomes" id="UP001526446"/>
    </source>
</evidence>
<dbReference type="PANTHER" id="PTHR30269">
    <property type="entry name" value="TRANSMEMBRANE PROTEIN YFCA"/>
    <property type="match status" value="1"/>
</dbReference>
<dbReference type="InterPro" id="IPR002781">
    <property type="entry name" value="TM_pro_TauE-like"/>
</dbReference>
<feature type="transmembrane region" description="Helical" evidence="8">
    <location>
        <begin position="185"/>
        <end position="208"/>
    </location>
</feature>
<comment type="similarity">
    <text evidence="2 8">Belongs to the 4-toluene sulfonate uptake permease (TSUP) (TC 2.A.102) family.</text>
</comment>
<feature type="transmembrane region" description="Helical" evidence="8">
    <location>
        <begin position="128"/>
        <end position="152"/>
    </location>
</feature>
<accession>A0ABT3Q7B5</accession>
<keyword evidence="7 8" id="KW-0472">Membrane</keyword>
<dbReference type="Proteomes" id="UP001526446">
    <property type="component" value="Unassembled WGS sequence"/>
</dbReference>
<proteinExistence type="inferred from homology"/>
<evidence type="ECO:0000256" key="2">
    <source>
        <dbReference type="ARBA" id="ARBA00009142"/>
    </source>
</evidence>
<feature type="transmembrane region" description="Helical" evidence="8">
    <location>
        <begin position="69"/>
        <end position="88"/>
    </location>
</feature>
<dbReference type="RefSeq" id="WP_166121672.1">
    <property type="nucleotide sequence ID" value="NZ_JAPIUX010000005.1"/>
</dbReference>
<comment type="caution">
    <text evidence="9">The sequence shown here is derived from an EMBL/GenBank/DDBJ whole genome shotgun (WGS) entry which is preliminary data.</text>
</comment>
<keyword evidence="5 8" id="KW-0812">Transmembrane</keyword>
<protein>
    <recommendedName>
        <fullName evidence="8">Probable membrane transporter protein</fullName>
    </recommendedName>
</protein>
<keyword evidence="6 8" id="KW-1133">Transmembrane helix</keyword>
<evidence type="ECO:0000256" key="5">
    <source>
        <dbReference type="ARBA" id="ARBA00022692"/>
    </source>
</evidence>
<evidence type="ECO:0000256" key="4">
    <source>
        <dbReference type="ARBA" id="ARBA00022475"/>
    </source>
</evidence>
<gene>
    <name evidence="9" type="ORF">OQ252_07135</name>
</gene>
<evidence type="ECO:0000256" key="6">
    <source>
        <dbReference type="ARBA" id="ARBA00022989"/>
    </source>
</evidence>
<evidence type="ECO:0000256" key="8">
    <source>
        <dbReference type="RuleBase" id="RU363041"/>
    </source>
</evidence>
<evidence type="ECO:0000256" key="3">
    <source>
        <dbReference type="ARBA" id="ARBA00022448"/>
    </source>
</evidence>
<evidence type="ECO:0000313" key="9">
    <source>
        <dbReference type="EMBL" id="MCX2561170.1"/>
    </source>
</evidence>
<comment type="subcellular location">
    <subcellularLocation>
        <location evidence="1 8">Cell membrane</location>
        <topology evidence="1 8">Multi-pass membrane protein</topology>
    </subcellularLocation>
</comment>
<dbReference type="Pfam" id="PF01925">
    <property type="entry name" value="TauE"/>
    <property type="match status" value="1"/>
</dbReference>
<evidence type="ECO:0000256" key="7">
    <source>
        <dbReference type="ARBA" id="ARBA00023136"/>
    </source>
</evidence>
<organism evidence="9 10">
    <name type="scientific">Acetobacter farinalis</name>
    <dbReference type="NCBI Taxonomy" id="1260984"/>
    <lineage>
        <taxon>Bacteria</taxon>
        <taxon>Pseudomonadati</taxon>
        <taxon>Pseudomonadota</taxon>
        <taxon>Alphaproteobacteria</taxon>
        <taxon>Acetobacterales</taxon>
        <taxon>Acetobacteraceae</taxon>
        <taxon>Acetobacter</taxon>
    </lineage>
</organism>
<dbReference type="EMBL" id="JAPIUX010000005">
    <property type="protein sequence ID" value="MCX2561170.1"/>
    <property type="molecule type" value="Genomic_DNA"/>
</dbReference>
<keyword evidence="3" id="KW-0813">Transport</keyword>